<dbReference type="AlphaFoldDB" id="A0A4C1TR49"/>
<comment type="caution">
    <text evidence="2">The sequence shown here is derived from an EMBL/GenBank/DDBJ whole genome shotgun (WGS) entry which is preliminary data.</text>
</comment>
<feature type="region of interest" description="Disordered" evidence="1">
    <location>
        <begin position="1"/>
        <end position="20"/>
    </location>
</feature>
<dbReference type="Proteomes" id="UP000299102">
    <property type="component" value="Unassembled WGS sequence"/>
</dbReference>
<evidence type="ECO:0000313" key="2">
    <source>
        <dbReference type="EMBL" id="GBP16394.1"/>
    </source>
</evidence>
<organism evidence="2 3">
    <name type="scientific">Eumeta variegata</name>
    <name type="common">Bagworm moth</name>
    <name type="synonym">Eumeta japonica</name>
    <dbReference type="NCBI Taxonomy" id="151549"/>
    <lineage>
        <taxon>Eukaryota</taxon>
        <taxon>Metazoa</taxon>
        <taxon>Ecdysozoa</taxon>
        <taxon>Arthropoda</taxon>
        <taxon>Hexapoda</taxon>
        <taxon>Insecta</taxon>
        <taxon>Pterygota</taxon>
        <taxon>Neoptera</taxon>
        <taxon>Endopterygota</taxon>
        <taxon>Lepidoptera</taxon>
        <taxon>Glossata</taxon>
        <taxon>Ditrysia</taxon>
        <taxon>Tineoidea</taxon>
        <taxon>Psychidae</taxon>
        <taxon>Oiketicinae</taxon>
        <taxon>Eumeta</taxon>
    </lineage>
</organism>
<sequence length="150" mass="17101">MHNSNWKSLHKSVSPGAELTKRGRRRYRLKFVRPLSLPKQKEKLNFNEPIYMLLSALYYQTAREARSGASRRPPTPQLVSATHTSSGIELKYLPPCIRRSRTPAATCDARAAINKSGHRNAVHHFAHTPQEPVLRGDCEENPKCGRMRRC</sequence>
<protein>
    <submittedName>
        <fullName evidence="2">Uncharacterized protein</fullName>
    </submittedName>
</protein>
<accession>A0A4C1TR49</accession>
<evidence type="ECO:0000256" key="1">
    <source>
        <dbReference type="SAM" id="MobiDB-lite"/>
    </source>
</evidence>
<dbReference type="EMBL" id="BGZK01000079">
    <property type="protein sequence ID" value="GBP16394.1"/>
    <property type="molecule type" value="Genomic_DNA"/>
</dbReference>
<reference evidence="2 3" key="1">
    <citation type="journal article" date="2019" name="Commun. Biol.">
        <title>The bagworm genome reveals a unique fibroin gene that provides high tensile strength.</title>
        <authorList>
            <person name="Kono N."/>
            <person name="Nakamura H."/>
            <person name="Ohtoshi R."/>
            <person name="Tomita M."/>
            <person name="Numata K."/>
            <person name="Arakawa K."/>
        </authorList>
    </citation>
    <scope>NUCLEOTIDE SEQUENCE [LARGE SCALE GENOMIC DNA]</scope>
</reference>
<evidence type="ECO:0000313" key="3">
    <source>
        <dbReference type="Proteomes" id="UP000299102"/>
    </source>
</evidence>
<gene>
    <name evidence="2" type="ORF">EVAR_9976_1</name>
</gene>
<dbReference type="OrthoDB" id="5864054at2759"/>
<name>A0A4C1TR49_EUMVA</name>
<proteinExistence type="predicted"/>
<keyword evidence="3" id="KW-1185">Reference proteome</keyword>